<evidence type="ECO:0000256" key="14">
    <source>
        <dbReference type="ARBA" id="ARBA00037002"/>
    </source>
</evidence>
<dbReference type="InterPro" id="IPR029069">
    <property type="entry name" value="HotDog_dom_sf"/>
</dbReference>
<proteinExistence type="inferred from homology"/>
<comment type="catalytic activity">
    <reaction evidence="14">
        <text>(9Z)-octadecenoyl-CoA + H2O = (9Z)-octadecenoate + CoA + H(+)</text>
        <dbReference type="Rhea" id="RHEA:40139"/>
        <dbReference type="ChEBI" id="CHEBI:15377"/>
        <dbReference type="ChEBI" id="CHEBI:15378"/>
        <dbReference type="ChEBI" id="CHEBI:30823"/>
        <dbReference type="ChEBI" id="CHEBI:57287"/>
        <dbReference type="ChEBI" id="CHEBI:57387"/>
    </reaction>
    <physiologicalReaction direction="left-to-right" evidence="14">
        <dbReference type="Rhea" id="RHEA:40140"/>
    </physiologicalReaction>
</comment>
<keyword evidence="9" id="KW-0809">Transit peptide</keyword>
<dbReference type="SUPFAM" id="SSF54637">
    <property type="entry name" value="Thioesterase/thiol ester dehydrase-isomerase"/>
    <property type="match status" value="1"/>
</dbReference>
<keyword evidence="5" id="KW-0963">Cytoplasm</keyword>
<comment type="catalytic activity">
    <reaction evidence="22">
        <text>dodecanoyl-CoA + H2O = dodecanoate + CoA + H(+)</text>
        <dbReference type="Rhea" id="RHEA:30135"/>
        <dbReference type="ChEBI" id="CHEBI:15377"/>
        <dbReference type="ChEBI" id="CHEBI:15378"/>
        <dbReference type="ChEBI" id="CHEBI:18262"/>
        <dbReference type="ChEBI" id="CHEBI:57287"/>
        <dbReference type="ChEBI" id="CHEBI:57375"/>
    </reaction>
    <physiologicalReaction direction="left-to-right" evidence="22">
        <dbReference type="Rhea" id="RHEA:30136"/>
    </physiologicalReaction>
</comment>
<comment type="similarity">
    <text evidence="15">Belongs to the THEM4/THEM5 thioesterase family.</text>
</comment>
<keyword evidence="11" id="KW-0472">Membrane</keyword>
<dbReference type="Proteomes" id="UP000824130">
    <property type="component" value="Unassembled WGS sequence"/>
</dbReference>
<evidence type="ECO:0000256" key="17">
    <source>
        <dbReference type="ARBA" id="ARBA00040123"/>
    </source>
</evidence>
<evidence type="ECO:0000256" key="20">
    <source>
        <dbReference type="ARBA" id="ARBA00047734"/>
    </source>
</evidence>
<dbReference type="CDD" id="cd03443">
    <property type="entry name" value="PaaI_thioesterase"/>
    <property type="match status" value="1"/>
</dbReference>
<evidence type="ECO:0000256" key="21">
    <source>
        <dbReference type="ARBA" id="ARBA00047969"/>
    </source>
</evidence>
<protein>
    <recommendedName>
        <fullName evidence="17">Acyl-coenzyme A thioesterase THEM4</fullName>
        <ecNumber evidence="16">3.1.2.2</ecNumber>
    </recommendedName>
    <alternativeName>
        <fullName evidence="18">Thioesterase superfamily member 4</fullName>
    </alternativeName>
</protein>
<evidence type="ECO:0000259" key="24">
    <source>
        <dbReference type="Pfam" id="PF03061"/>
    </source>
</evidence>
<evidence type="ECO:0000256" key="3">
    <source>
        <dbReference type="ARBA" id="ARBA00004632"/>
    </source>
</evidence>
<dbReference type="InterPro" id="IPR006683">
    <property type="entry name" value="Thioestr_dom"/>
</dbReference>
<evidence type="ECO:0000256" key="16">
    <source>
        <dbReference type="ARBA" id="ARBA00038848"/>
    </source>
</evidence>
<evidence type="ECO:0000313" key="26">
    <source>
        <dbReference type="Proteomes" id="UP000824130"/>
    </source>
</evidence>
<keyword evidence="6" id="KW-0053">Apoptosis</keyword>
<dbReference type="GO" id="GO:0016020">
    <property type="term" value="C:membrane"/>
    <property type="evidence" value="ECO:0007669"/>
    <property type="project" value="UniProtKB-SubCell"/>
</dbReference>
<keyword evidence="12" id="KW-0966">Cell projection</keyword>
<evidence type="ECO:0000256" key="5">
    <source>
        <dbReference type="ARBA" id="ARBA00022490"/>
    </source>
</evidence>
<name>A0A9D1N597_9FIRM</name>
<comment type="catalytic activity">
    <reaction evidence="20">
        <text>hexadecanoyl-CoA + H2O = hexadecanoate + CoA + H(+)</text>
        <dbReference type="Rhea" id="RHEA:16645"/>
        <dbReference type="ChEBI" id="CHEBI:7896"/>
        <dbReference type="ChEBI" id="CHEBI:15377"/>
        <dbReference type="ChEBI" id="CHEBI:15378"/>
        <dbReference type="ChEBI" id="CHEBI:57287"/>
        <dbReference type="ChEBI" id="CHEBI:57379"/>
        <dbReference type="EC" id="3.1.2.2"/>
    </reaction>
    <physiologicalReaction direction="left-to-right" evidence="20">
        <dbReference type="Rhea" id="RHEA:16646"/>
    </physiologicalReaction>
</comment>
<evidence type="ECO:0000256" key="4">
    <source>
        <dbReference type="ARBA" id="ARBA00022475"/>
    </source>
</evidence>
<feature type="domain" description="Thioesterase" evidence="24">
    <location>
        <begin position="51"/>
        <end position="122"/>
    </location>
</feature>
<evidence type="ECO:0000256" key="9">
    <source>
        <dbReference type="ARBA" id="ARBA00022946"/>
    </source>
</evidence>
<evidence type="ECO:0000256" key="19">
    <source>
        <dbReference type="ARBA" id="ARBA00047588"/>
    </source>
</evidence>
<sequence>MRVVSKQRNSRMCIMCGLDNEYGVRAPFYNMEDGSVATLFSYRCQHQSYPGRVHGGLITAMIDEMGLRALWAKELSEESFGVTFSIDTKYRKPVPYGCRLAGRGRIVRDTRRHFITEACIMDMAGDVLASGTVKYLRLDVDQIAEGAETHEELCYLDEDGVREISFDGRIYITR</sequence>
<evidence type="ECO:0000256" key="12">
    <source>
        <dbReference type="ARBA" id="ARBA00023273"/>
    </source>
</evidence>
<evidence type="ECO:0000256" key="6">
    <source>
        <dbReference type="ARBA" id="ARBA00022703"/>
    </source>
</evidence>
<keyword evidence="8" id="KW-0276">Fatty acid metabolism</keyword>
<dbReference type="PANTHER" id="PTHR12418:SF19">
    <property type="entry name" value="ACYL-COENZYME A THIOESTERASE THEM4"/>
    <property type="match status" value="1"/>
</dbReference>
<evidence type="ECO:0000256" key="1">
    <source>
        <dbReference type="ARBA" id="ARBA00004170"/>
    </source>
</evidence>
<keyword evidence="10" id="KW-0443">Lipid metabolism</keyword>
<dbReference type="EC" id="3.1.2.2" evidence="16"/>
<accession>A0A9D1N597</accession>
<dbReference type="InterPro" id="IPR003736">
    <property type="entry name" value="PAAI_dom"/>
</dbReference>
<dbReference type="InterPro" id="IPR052365">
    <property type="entry name" value="THEM4/THEM5_acyl-CoA_thioest"/>
</dbReference>
<reference evidence="25" key="1">
    <citation type="submission" date="2020-10" db="EMBL/GenBank/DDBJ databases">
        <authorList>
            <person name="Gilroy R."/>
        </authorList>
    </citation>
    <scope>NUCLEOTIDE SEQUENCE</scope>
    <source>
        <strain evidence="25">ChiSjej4B22-8349</strain>
    </source>
</reference>
<dbReference type="Gene3D" id="3.10.129.10">
    <property type="entry name" value="Hotdog Thioesterase"/>
    <property type="match status" value="1"/>
</dbReference>
<dbReference type="EMBL" id="DVOB01000031">
    <property type="protein sequence ID" value="HIU95340.1"/>
    <property type="molecule type" value="Genomic_DNA"/>
</dbReference>
<comment type="catalytic activity">
    <reaction evidence="13">
        <text>(5Z,8Z,11Z,14Z)-eicosatetraenoyl-CoA + H2O = (5Z,8Z,11Z,14Z)-eicosatetraenoate + CoA + H(+)</text>
        <dbReference type="Rhea" id="RHEA:40151"/>
        <dbReference type="ChEBI" id="CHEBI:15377"/>
        <dbReference type="ChEBI" id="CHEBI:15378"/>
        <dbReference type="ChEBI" id="CHEBI:32395"/>
        <dbReference type="ChEBI" id="CHEBI:57287"/>
        <dbReference type="ChEBI" id="CHEBI:57368"/>
    </reaction>
    <physiologicalReaction direction="left-to-right" evidence="13">
        <dbReference type="Rhea" id="RHEA:40152"/>
    </physiologicalReaction>
</comment>
<reference evidence="25" key="2">
    <citation type="journal article" date="2021" name="PeerJ">
        <title>Extensive microbial diversity within the chicken gut microbiome revealed by metagenomics and culture.</title>
        <authorList>
            <person name="Gilroy R."/>
            <person name="Ravi A."/>
            <person name="Getino M."/>
            <person name="Pursley I."/>
            <person name="Horton D.L."/>
            <person name="Alikhan N.F."/>
            <person name="Baker D."/>
            <person name="Gharbi K."/>
            <person name="Hall N."/>
            <person name="Watson M."/>
            <person name="Adriaenssens E.M."/>
            <person name="Foster-Nyarko E."/>
            <person name="Jarju S."/>
            <person name="Secka A."/>
            <person name="Antonio M."/>
            <person name="Oren A."/>
            <person name="Chaudhuri R.R."/>
            <person name="La Ragione R."/>
            <person name="Hildebrand F."/>
            <person name="Pallen M.J."/>
        </authorList>
    </citation>
    <scope>NUCLEOTIDE SEQUENCE</scope>
    <source>
        <strain evidence="25">ChiSjej4B22-8349</strain>
    </source>
</reference>
<organism evidence="25 26">
    <name type="scientific">Candidatus Allocopromorpha excrementipullorum</name>
    <dbReference type="NCBI Taxonomy" id="2840743"/>
    <lineage>
        <taxon>Bacteria</taxon>
        <taxon>Bacillati</taxon>
        <taxon>Bacillota</taxon>
        <taxon>Clostridia</taxon>
        <taxon>Eubacteriales</taxon>
        <taxon>Eubacteriaceae</taxon>
        <taxon>Eubacteriaceae incertae sedis</taxon>
        <taxon>Candidatus Allocopromorpha</taxon>
    </lineage>
</organism>
<dbReference type="AlphaFoldDB" id="A0A9D1N597"/>
<evidence type="ECO:0000313" key="25">
    <source>
        <dbReference type="EMBL" id="HIU95340.1"/>
    </source>
</evidence>
<dbReference type="GO" id="GO:0006631">
    <property type="term" value="P:fatty acid metabolic process"/>
    <property type="evidence" value="ECO:0007669"/>
    <property type="project" value="UniProtKB-KW"/>
</dbReference>
<comment type="catalytic activity">
    <reaction evidence="23">
        <text>tetradecanoyl-CoA + H2O = tetradecanoate + CoA + H(+)</text>
        <dbReference type="Rhea" id="RHEA:40119"/>
        <dbReference type="ChEBI" id="CHEBI:15377"/>
        <dbReference type="ChEBI" id="CHEBI:15378"/>
        <dbReference type="ChEBI" id="CHEBI:30807"/>
        <dbReference type="ChEBI" id="CHEBI:57287"/>
        <dbReference type="ChEBI" id="CHEBI:57385"/>
    </reaction>
    <physiologicalReaction direction="left-to-right" evidence="23">
        <dbReference type="Rhea" id="RHEA:40120"/>
    </physiologicalReaction>
</comment>
<comment type="caution">
    <text evidence="25">The sequence shown here is derived from an EMBL/GenBank/DDBJ whole genome shotgun (WGS) entry which is preliminary data.</text>
</comment>
<dbReference type="GO" id="GO:0016289">
    <property type="term" value="F:acyl-CoA hydrolase activity"/>
    <property type="evidence" value="ECO:0007669"/>
    <property type="project" value="UniProtKB-ARBA"/>
</dbReference>
<dbReference type="GO" id="GO:0005737">
    <property type="term" value="C:cytoplasm"/>
    <property type="evidence" value="ECO:0007669"/>
    <property type="project" value="UniProtKB-SubCell"/>
</dbReference>
<evidence type="ECO:0000256" key="23">
    <source>
        <dbReference type="ARBA" id="ARBA00048180"/>
    </source>
</evidence>
<evidence type="ECO:0000256" key="10">
    <source>
        <dbReference type="ARBA" id="ARBA00023098"/>
    </source>
</evidence>
<evidence type="ECO:0000256" key="2">
    <source>
        <dbReference type="ARBA" id="ARBA00004496"/>
    </source>
</evidence>
<evidence type="ECO:0000256" key="18">
    <source>
        <dbReference type="ARBA" id="ARBA00043210"/>
    </source>
</evidence>
<gene>
    <name evidence="25" type="ORF">IAD25_01320</name>
</gene>
<keyword evidence="7" id="KW-0378">Hydrolase</keyword>
<dbReference type="Pfam" id="PF03061">
    <property type="entry name" value="4HBT"/>
    <property type="match status" value="1"/>
</dbReference>
<comment type="subcellular location">
    <subcellularLocation>
        <location evidence="3">Cell projection</location>
        <location evidence="3">Ruffle membrane</location>
    </subcellularLocation>
    <subcellularLocation>
        <location evidence="2">Cytoplasm</location>
    </subcellularLocation>
    <subcellularLocation>
        <location evidence="1">Membrane</location>
        <topology evidence="1">Peripheral membrane protein</topology>
    </subcellularLocation>
</comment>
<evidence type="ECO:0000256" key="8">
    <source>
        <dbReference type="ARBA" id="ARBA00022832"/>
    </source>
</evidence>
<evidence type="ECO:0000256" key="11">
    <source>
        <dbReference type="ARBA" id="ARBA00023136"/>
    </source>
</evidence>
<dbReference type="NCBIfam" id="TIGR00369">
    <property type="entry name" value="unchar_dom_1"/>
    <property type="match status" value="1"/>
</dbReference>
<dbReference type="PANTHER" id="PTHR12418">
    <property type="entry name" value="ACYL-COENZYME A THIOESTERASE THEM4"/>
    <property type="match status" value="1"/>
</dbReference>
<evidence type="ECO:0000256" key="22">
    <source>
        <dbReference type="ARBA" id="ARBA00048074"/>
    </source>
</evidence>
<comment type="catalytic activity">
    <reaction evidence="21">
        <text>decanoyl-CoA + H2O = decanoate + CoA + H(+)</text>
        <dbReference type="Rhea" id="RHEA:40059"/>
        <dbReference type="ChEBI" id="CHEBI:15377"/>
        <dbReference type="ChEBI" id="CHEBI:15378"/>
        <dbReference type="ChEBI" id="CHEBI:27689"/>
        <dbReference type="ChEBI" id="CHEBI:57287"/>
        <dbReference type="ChEBI" id="CHEBI:61430"/>
    </reaction>
    <physiologicalReaction direction="left-to-right" evidence="21">
        <dbReference type="Rhea" id="RHEA:40060"/>
    </physiologicalReaction>
</comment>
<evidence type="ECO:0000256" key="7">
    <source>
        <dbReference type="ARBA" id="ARBA00022801"/>
    </source>
</evidence>
<evidence type="ECO:0000256" key="15">
    <source>
        <dbReference type="ARBA" id="ARBA00038456"/>
    </source>
</evidence>
<evidence type="ECO:0000256" key="13">
    <source>
        <dbReference type="ARBA" id="ARBA00035852"/>
    </source>
</evidence>
<keyword evidence="4" id="KW-1003">Cell membrane</keyword>
<comment type="catalytic activity">
    <reaction evidence="19">
        <text>octanoyl-CoA + H2O = octanoate + CoA + H(+)</text>
        <dbReference type="Rhea" id="RHEA:30143"/>
        <dbReference type="ChEBI" id="CHEBI:15377"/>
        <dbReference type="ChEBI" id="CHEBI:15378"/>
        <dbReference type="ChEBI" id="CHEBI:25646"/>
        <dbReference type="ChEBI" id="CHEBI:57287"/>
        <dbReference type="ChEBI" id="CHEBI:57386"/>
    </reaction>
    <physiologicalReaction direction="left-to-right" evidence="19">
        <dbReference type="Rhea" id="RHEA:30144"/>
    </physiologicalReaction>
</comment>